<dbReference type="EMBL" id="BMNC01000003">
    <property type="protein sequence ID" value="GGM91068.1"/>
    <property type="molecule type" value="Genomic_DNA"/>
</dbReference>
<protein>
    <submittedName>
        <fullName evidence="2">Uncharacterized protein</fullName>
    </submittedName>
</protein>
<sequence length="144" mass="15197">MQLLPHVREPGHDIATLDHVPGTRSSRTRAYVARVFAVLALVAGVAMMQGTPCETEFAWTAQCPTSSTSAIAFVADDADAGSSMLDGILVAGCCLVVALAVLIGFALLRRTGSFALLAVRLPAVLPPPSRRLEVRLTQLCVLRA</sequence>
<keyword evidence="3" id="KW-1185">Reference proteome</keyword>
<comment type="caution">
    <text evidence="2">The sequence shown here is derived from an EMBL/GenBank/DDBJ whole genome shotgun (WGS) entry which is preliminary data.</text>
</comment>
<feature type="transmembrane region" description="Helical" evidence="1">
    <location>
        <begin position="31"/>
        <end position="50"/>
    </location>
</feature>
<dbReference type="Proteomes" id="UP000597656">
    <property type="component" value="Unassembled WGS sequence"/>
</dbReference>
<accession>A0ABQ2HTD2</accession>
<reference evidence="3" key="1">
    <citation type="journal article" date="2019" name="Int. J. Syst. Evol. Microbiol.">
        <title>The Global Catalogue of Microorganisms (GCM) 10K type strain sequencing project: providing services to taxonomists for standard genome sequencing and annotation.</title>
        <authorList>
            <consortium name="The Broad Institute Genomics Platform"/>
            <consortium name="The Broad Institute Genome Sequencing Center for Infectious Disease"/>
            <person name="Wu L."/>
            <person name="Ma J."/>
        </authorList>
    </citation>
    <scope>NUCLEOTIDE SEQUENCE [LARGE SCALE GENOMIC DNA]</scope>
    <source>
        <strain evidence="3">CGMCC 4.7319</strain>
    </source>
</reference>
<feature type="transmembrane region" description="Helical" evidence="1">
    <location>
        <begin position="88"/>
        <end position="108"/>
    </location>
</feature>
<evidence type="ECO:0000256" key="1">
    <source>
        <dbReference type="SAM" id="Phobius"/>
    </source>
</evidence>
<evidence type="ECO:0000313" key="2">
    <source>
        <dbReference type="EMBL" id="GGM91068.1"/>
    </source>
</evidence>
<keyword evidence="1" id="KW-1133">Transmembrane helix</keyword>
<gene>
    <name evidence="2" type="ORF">GCM10011609_30340</name>
</gene>
<evidence type="ECO:0000313" key="3">
    <source>
        <dbReference type="Proteomes" id="UP000597656"/>
    </source>
</evidence>
<organism evidence="2 3">
    <name type="scientific">Lentzea pudingi</name>
    <dbReference type="NCBI Taxonomy" id="1789439"/>
    <lineage>
        <taxon>Bacteria</taxon>
        <taxon>Bacillati</taxon>
        <taxon>Actinomycetota</taxon>
        <taxon>Actinomycetes</taxon>
        <taxon>Pseudonocardiales</taxon>
        <taxon>Pseudonocardiaceae</taxon>
        <taxon>Lentzea</taxon>
    </lineage>
</organism>
<keyword evidence="1" id="KW-0472">Membrane</keyword>
<proteinExistence type="predicted"/>
<name>A0ABQ2HTD2_9PSEU</name>
<keyword evidence="1" id="KW-0812">Transmembrane</keyword>